<feature type="region of interest" description="Disordered" evidence="1">
    <location>
        <begin position="1"/>
        <end position="41"/>
    </location>
</feature>
<name>A0ABV8Q7P7_9MICO</name>
<comment type="caution">
    <text evidence="2">The sequence shown here is derived from an EMBL/GenBank/DDBJ whole genome shotgun (WGS) entry which is preliminary data.</text>
</comment>
<protein>
    <submittedName>
        <fullName evidence="2">Uncharacterized protein</fullName>
    </submittedName>
</protein>
<organism evidence="2 3">
    <name type="scientific">Gryllotalpicola reticulitermitis</name>
    <dbReference type="NCBI Taxonomy" id="1184153"/>
    <lineage>
        <taxon>Bacteria</taxon>
        <taxon>Bacillati</taxon>
        <taxon>Actinomycetota</taxon>
        <taxon>Actinomycetes</taxon>
        <taxon>Micrococcales</taxon>
        <taxon>Microbacteriaceae</taxon>
        <taxon>Gryllotalpicola</taxon>
    </lineage>
</organism>
<dbReference type="EMBL" id="JBHSCN010000006">
    <property type="protein sequence ID" value="MFC4244365.1"/>
    <property type="molecule type" value="Genomic_DNA"/>
</dbReference>
<evidence type="ECO:0000313" key="2">
    <source>
        <dbReference type="EMBL" id="MFC4244365.1"/>
    </source>
</evidence>
<gene>
    <name evidence="2" type="ORF">ACFOYW_13375</name>
</gene>
<reference evidence="3" key="1">
    <citation type="journal article" date="2019" name="Int. J. Syst. Evol. Microbiol.">
        <title>The Global Catalogue of Microorganisms (GCM) 10K type strain sequencing project: providing services to taxonomists for standard genome sequencing and annotation.</title>
        <authorList>
            <consortium name="The Broad Institute Genomics Platform"/>
            <consortium name="The Broad Institute Genome Sequencing Center for Infectious Disease"/>
            <person name="Wu L."/>
            <person name="Ma J."/>
        </authorList>
    </citation>
    <scope>NUCLEOTIDE SEQUENCE [LARGE SCALE GENOMIC DNA]</scope>
    <source>
        <strain evidence="3">CGMCC 1.10363</strain>
    </source>
</reference>
<dbReference type="Proteomes" id="UP001595900">
    <property type="component" value="Unassembled WGS sequence"/>
</dbReference>
<feature type="compositionally biased region" description="Basic and acidic residues" evidence="1">
    <location>
        <begin position="32"/>
        <end position="41"/>
    </location>
</feature>
<keyword evidence="3" id="KW-1185">Reference proteome</keyword>
<evidence type="ECO:0000256" key="1">
    <source>
        <dbReference type="SAM" id="MobiDB-lite"/>
    </source>
</evidence>
<dbReference type="RefSeq" id="WP_390229779.1">
    <property type="nucleotide sequence ID" value="NZ_JBHSCN010000006.1"/>
</dbReference>
<sequence>MTVEQLRRAVANSSNGDEFDELMGWHRTHGAGRPDDAEQAS</sequence>
<proteinExistence type="predicted"/>
<accession>A0ABV8Q7P7</accession>
<evidence type="ECO:0000313" key="3">
    <source>
        <dbReference type="Proteomes" id="UP001595900"/>
    </source>
</evidence>